<dbReference type="SUPFAM" id="SSF48179">
    <property type="entry name" value="6-phosphogluconate dehydrogenase C-terminal domain-like"/>
    <property type="match status" value="1"/>
</dbReference>
<dbReference type="PROSITE" id="PS00974">
    <property type="entry name" value="MANNITOL_DHGENASE"/>
    <property type="match status" value="1"/>
</dbReference>
<evidence type="ECO:0000259" key="4">
    <source>
        <dbReference type="Pfam" id="PF08125"/>
    </source>
</evidence>
<name>A0AAW8R271_9ALTE</name>
<dbReference type="InterPro" id="IPR023027">
    <property type="entry name" value="Mannitol_DH_CS"/>
</dbReference>
<proteinExistence type="predicted"/>
<dbReference type="InterPro" id="IPR013131">
    <property type="entry name" value="Mannitol_DH_N"/>
</dbReference>
<feature type="domain" description="Mannitol dehydrogenase N-terminal" evidence="3">
    <location>
        <begin position="30"/>
        <end position="279"/>
    </location>
</feature>
<dbReference type="InterPro" id="IPR013118">
    <property type="entry name" value="Mannitol_DH_C"/>
</dbReference>
<dbReference type="PANTHER" id="PTHR43362:SF1">
    <property type="entry name" value="MANNITOL DEHYDROGENASE 2-RELATED"/>
    <property type="match status" value="1"/>
</dbReference>
<dbReference type="RefSeq" id="WP_311360994.1">
    <property type="nucleotide sequence ID" value="NZ_JAVRIE010000002.1"/>
</dbReference>
<gene>
    <name evidence="5" type="ORF">RM544_06690</name>
</gene>
<dbReference type="PRINTS" id="PR00084">
    <property type="entry name" value="MTLDHDRGNASE"/>
</dbReference>
<organism evidence="5 6">
    <name type="scientific">Brumicola blandensis</name>
    <dbReference type="NCBI Taxonomy" id="3075611"/>
    <lineage>
        <taxon>Bacteria</taxon>
        <taxon>Pseudomonadati</taxon>
        <taxon>Pseudomonadota</taxon>
        <taxon>Gammaproteobacteria</taxon>
        <taxon>Alteromonadales</taxon>
        <taxon>Alteromonadaceae</taxon>
        <taxon>Brumicola</taxon>
    </lineage>
</organism>
<dbReference type="Proteomes" id="UP001249020">
    <property type="component" value="Unassembled WGS sequence"/>
</dbReference>
<feature type="domain" description="Mannitol dehydrogenase C-terminal" evidence="4">
    <location>
        <begin position="289"/>
        <end position="478"/>
    </location>
</feature>
<reference evidence="5 6" key="1">
    <citation type="submission" date="2023-09" db="EMBL/GenBank/DDBJ databases">
        <authorList>
            <person name="Rey-Velasco X."/>
        </authorList>
    </citation>
    <scope>NUCLEOTIDE SEQUENCE [LARGE SCALE GENOMIC DNA]</scope>
    <source>
        <strain evidence="5 6">W409</strain>
    </source>
</reference>
<dbReference type="Gene3D" id="1.10.1040.10">
    <property type="entry name" value="N-(1-d-carboxylethyl)-l-norvaline Dehydrogenase, domain 2"/>
    <property type="match status" value="1"/>
</dbReference>
<evidence type="ECO:0000256" key="1">
    <source>
        <dbReference type="ARBA" id="ARBA00023002"/>
    </source>
</evidence>
<dbReference type="EC" id="1.1.1.-" evidence="5"/>
<dbReference type="InterPro" id="IPR036291">
    <property type="entry name" value="NAD(P)-bd_dom_sf"/>
</dbReference>
<dbReference type="Pfam" id="PF08125">
    <property type="entry name" value="Mannitol_dh_C"/>
    <property type="match status" value="1"/>
</dbReference>
<protein>
    <submittedName>
        <fullName evidence="5">Mannitol dehydrogenase family protein</fullName>
        <ecNumber evidence="5">1.1.1.-</ecNumber>
    </submittedName>
</protein>
<dbReference type="AlphaFoldDB" id="A0AAW8R271"/>
<evidence type="ECO:0000313" key="5">
    <source>
        <dbReference type="EMBL" id="MDT0582218.1"/>
    </source>
</evidence>
<dbReference type="InterPro" id="IPR008927">
    <property type="entry name" value="6-PGluconate_DH-like_C_sf"/>
</dbReference>
<dbReference type="GO" id="GO:0019594">
    <property type="term" value="P:mannitol metabolic process"/>
    <property type="evidence" value="ECO:0007669"/>
    <property type="project" value="InterPro"/>
</dbReference>
<evidence type="ECO:0000259" key="3">
    <source>
        <dbReference type="Pfam" id="PF01232"/>
    </source>
</evidence>
<dbReference type="Gene3D" id="3.40.50.720">
    <property type="entry name" value="NAD(P)-binding Rossmann-like Domain"/>
    <property type="match status" value="1"/>
</dbReference>
<keyword evidence="6" id="KW-1185">Reference proteome</keyword>
<dbReference type="SUPFAM" id="SSF51735">
    <property type="entry name" value="NAD(P)-binding Rossmann-fold domains"/>
    <property type="match status" value="1"/>
</dbReference>
<dbReference type="InterPro" id="IPR050988">
    <property type="entry name" value="Mannitol_DH/Oxidoreductase"/>
</dbReference>
<comment type="caution">
    <text evidence="5">The sequence shown here is derived from an EMBL/GenBank/DDBJ whole genome shotgun (WGS) entry which is preliminary data.</text>
</comment>
<dbReference type="PANTHER" id="PTHR43362">
    <property type="entry name" value="MANNITOL DEHYDROGENASE DSF1-RELATED"/>
    <property type="match status" value="1"/>
</dbReference>
<keyword evidence="2" id="KW-0520">NAD</keyword>
<dbReference type="Pfam" id="PF01232">
    <property type="entry name" value="Mannitol_dh"/>
    <property type="match status" value="1"/>
</dbReference>
<sequence>MSERLSATLVKSLPGCVQCPRYDAEQHGAGIIHIGIGAFHRGHQAVFTDDALAQSGGDWRIIGVSLRSQTVKEQLNPQDGFFTLIEKSTGKSTARVIGSIKEVIAAREEPQKLSEALADPSIKIVTMTVTEKGYHYDQSSQSIDWESADIQHDLVFPNEPKSMPGLLVKACLKRMKSEYSHSSKLSIISCDNLPENGAIVKSVVLGLASRVDKKLVTWIQNNVSFCSSMVDRIVPKVTVADGQALTQQYGYEDQGLIVTEPFKQWVIEDNFCTERPDWESAGVLFVKQVSDYEKLKLRTLNGSHSALAYMGVLLGHKWIHQAVIDPLLVTVIQRLMQKETGPTIPTFPNVDLAEYQQQIIQRFENSDIAYATQQVASDGSQKLQQRILQAMEELYRENKEQHTACLMATLVCWLRYLKGSDEKGVTYIINDPIADLLHALVNEHWEQPIDLVDALFKQTSIFPTSLKTTPNFTKRLIDGIHKITELGTHAYLSQILQDAE</sequence>
<evidence type="ECO:0000313" key="6">
    <source>
        <dbReference type="Proteomes" id="UP001249020"/>
    </source>
</evidence>
<dbReference type="InterPro" id="IPR013328">
    <property type="entry name" value="6PGD_dom2"/>
</dbReference>
<dbReference type="GO" id="GO:0016616">
    <property type="term" value="F:oxidoreductase activity, acting on the CH-OH group of donors, NAD or NADP as acceptor"/>
    <property type="evidence" value="ECO:0007669"/>
    <property type="project" value="TreeGrafter"/>
</dbReference>
<accession>A0AAW8R271</accession>
<evidence type="ECO:0000256" key="2">
    <source>
        <dbReference type="ARBA" id="ARBA00023027"/>
    </source>
</evidence>
<keyword evidence="1 5" id="KW-0560">Oxidoreductase</keyword>
<dbReference type="InterPro" id="IPR000669">
    <property type="entry name" value="Mannitol_DH"/>
</dbReference>
<dbReference type="EMBL" id="JAVRIE010000002">
    <property type="protein sequence ID" value="MDT0582218.1"/>
    <property type="molecule type" value="Genomic_DNA"/>
</dbReference>